<evidence type="ECO:0000256" key="2">
    <source>
        <dbReference type="ARBA" id="ARBA00005695"/>
    </source>
</evidence>
<dbReference type="Gene3D" id="3.10.105.10">
    <property type="entry name" value="Dipeptide-binding Protein, Domain 3"/>
    <property type="match status" value="1"/>
</dbReference>
<dbReference type="RefSeq" id="WP_069034902.1">
    <property type="nucleotide sequence ID" value="NZ_MDKC01000034.1"/>
</dbReference>
<dbReference type="Gene3D" id="3.90.76.10">
    <property type="entry name" value="Dipeptide-binding Protein, Domain 1"/>
    <property type="match status" value="1"/>
</dbReference>
<dbReference type="PANTHER" id="PTHR30290">
    <property type="entry name" value="PERIPLASMIC BINDING COMPONENT OF ABC TRANSPORTER"/>
    <property type="match status" value="1"/>
</dbReference>
<evidence type="ECO:0000313" key="8">
    <source>
        <dbReference type="Proteomes" id="UP000094580"/>
    </source>
</evidence>
<evidence type="ECO:0000256" key="1">
    <source>
        <dbReference type="ARBA" id="ARBA00004193"/>
    </source>
</evidence>
<dbReference type="InterPro" id="IPR030678">
    <property type="entry name" value="Peptide/Ni-bd"/>
</dbReference>
<dbReference type="PROSITE" id="PS51257">
    <property type="entry name" value="PROKAR_LIPOPROTEIN"/>
    <property type="match status" value="1"/>
</dbReference>
<evidence type="ECO:0000256" key="5">
    <source>
        <dbReference type="SAM" id="SignalP"/>
    </source>
</evidence>
<feature type="domain" description="Solute-binding protein family 5" evidence="6">
    <location>
        <begin position="75"/>
        <end position="426"/>
    </location>
</feature>
<feature type="chain" id="PRO_5046876422" evidence="5">
    <location>
        <begin position="22"/>
        <end position="506"/>
    </location>
</feature>
<dbReference type="Proteomes" id="UP000094580">
    <property type="component" value="Unassembled WGS sequence"/>
</dbReference>
<dbReference type="PIRSF" id="PIRSF002741">
    <property type="entry name" value="MppA"/>
    <property type="match status" value="1"/>
</dbReference>
<sequence length="506" mass="56156">MKKWMVIIISAILLLAGCSSKTTGSNSANVSQELTYASTSDVVGLSPILTNDSVSANVIMQVYETLFKRNPKTMEIEPLLAESYTNPDDKTWEITLKKGVKFQDGTDFNAEAVKYTFDKFRDPKTAAPRASLLEPIQSVNVIDDYKVEIKTKYPYGPLLAALAHTAASIVSPEADKNSDLMKTPVGTGPFKFVSWTPGDQIVLEANKDYWNGAPKLKKVTFKVVPEVSTAISMLQTGKVQFIDALPSEQIKRLESIKNVKVTKAEGTPVYYLGFNMKKAPMNNLAFRQAVAYGLDRKAYINQLNGLGVEGNSVIGPKVFGYDQSEEKVGYSYDLEKAKKLIKDNGFEGKEVKMLVPNRDMYMKMAEIAQSQMTEIGLKVKLETMEWGTFLDAATKGQYDVTFLGWANSTADGSELLYPNFHSDNVGSSNRISYSNKQFDQLVNESRQTIDQNARKEKLKEANELLVKDAPVIVMNQGVVTSAVDQSVKGIEIDPTGQWSLYNVHRE</sequence>
<dbReference type="PANTHER" id="PTHR30290:SF9">
    <property type="entry name" value="OLIGOPEPTIDE-BINDING PROTEIN APPA"/>
    <property type="match status" value="1"/>
</dbReference>
<evidence type="ECO:0000256" key="4">
    <source>
        <dbReference type="ARBA" id="ARBA00022729"/>
    </source>
</evidence>
<feature type="signal peptide" evidence="5">
    <location>
        <begin position="1"/>
        <end position="21"/>
    </location>
</feature>
<dbReference type="CDD" id="cd08499">
    <property type="entry name" value="PBP2_Ylib_like"/>
    <property type="match status" value="1"/>
</dbReference>
<dbReference type="InterPro" id="IPR000914">
    <property type="entry name" value="SBP_5_dom"/>
</dbReference>
<reference evidence="7 8" key="1">
    <citation type="submission" date="2016-07" db="EMBL/GenBank/DDBJ databases">
        <authorList>
            <person name="Townsley L."/>
            <person name="Shank E.A."/>
        </authorList>
    </citation>
    <scope>NUCLEOTIDE SEQUENCE [LARGE SCALE GENOMIC DNA]</scope>
    <source>
        <strain evidence="7 8">CH01</strain>
    </source>
</reference>
<dbReference type="InterPro" id="IPR039424">
    <property type="entry name" value="SBP_5"/>
</dbReference>
<dbReference type="Pfam" id="PF00496">
    <property type="entry name" value="SBP_bac_5"/>
    <property type="match status" value="1"/>
</dbReference>
<keyword evidence="8" id="KW-1185">Reference proteome</keyword>
<dbReference type="PROSITE" id="PS01040">
    <property type="entry name" value="SBP_BACTERIAL_5"/>
    <property type="match status" value="1"/>
</dbReference>
<accession>A0ABX2ZLC7</accession>
<comment type="subcellular location">
    <subcellularLocation>
        <location evidence="1">Cell membrane</location>
        <topology evidence="1">Lipid-anchor</topology>
    </subcellularLocation>
</comment>
<name>A0ABX2ZLC7_9BACI</name>
<dbReference type="Gene3D" id="3.40.190.10">
    <property type="entry name" value="Periplasmic binding protein-like II"/>
    <property type="match status" value="1"/>
</dbReference>
<comment type="caution">
    <text evidence="7">The sequence shown here is derived from an EMBL/GenBank/DDBJ whole genome shotgun (WGS) entry which is preliminary data.</text>
</comment>
<protein>
    <submittedName>
        <fullName evidence="7">ABC transporter substrate-binding protein</fullName>
    </submittedName>
</protein>
<dbReference type="EMBL" id="MDKC01000034">
    <property type="protein sequence ID" value="ODG90488.1"/>
    <property type="molecule type" value="Genomic_DNA"/>
</dbReference>
<keyword evidence="4 5" id="KW-0732">Signal</keyword>
<organism evidence="7 8">
    <name type="scientific">Gottfriedia luciferensis</name>
    <dbReference type="NCBI Taxonomy" id="178774"/>
    <lineage>
        <taxon>Bacteria</taxon>
        <taxon>Bacillati</taxon>
        <taxon>Bacillota</taxon>
        <taxon>Bacilli</taxon>
        <taxon>Bacillales</taxon>
        <taxon>Bacillaceae</taxon>
        <taxon>Gottfriedia</taxon>
    </lineage>
</organism>
<evidence type="ECO:0000259" key="6">
    <source>
        <dbReference type="Pfam" id="PF00496"/>
    </source>
</evidence>
<gene>
    <name evidence="7" type="ORF">BED47_11465</name>
</gene>
<dbReference type="SUPFAM" id="SSF53850">
    <property type="entry name" value="Periplasmic binding protein-like II"/>
    <property type="match status" value="1"/>
</dbReference>
<comment type="similarity">
    <text evidence="2">Belongs to the bacterial solute-binding protein 5 family.</text>
</comment>
<dbReference type="InterPro" id="IPR023765">
    <property type="entry name" value="SBP_5_CS"/>
</dbReference>
<evidence type="ECO:0000313" key="7">
    <source>
        <dbReference type="EMBL" id="ODG90488.1"/>
    </source>
</evidence>
<keyword evidence="3" id="KW-0813">Transport</keyword>
<proteinExistence type="inferred from homology"/>
<evidence type="ECO:0000256" key="3">
    <source>
        <dbReference type="ARBA" id="ARBA00022448"/>
    </source>
</evidence>